<feature type="transmembrane region" description="Helical" evidence="1">
    <location>
        <begin position="101"/>
        <end position="121"/>
    </location>
</feature>
<evidence type="ECO:0008006" key="4">
    <source>
        <dbReference type="Google" id="ProtNLM"/>
    </source>
</evidence>
<gene>
    <name evidence="2" type="ORF">IAC61_01670</name>
</gene>
<reference evidence="2" key="2">
    <citation type="journal article" date="2021" name="PeerJ">
        <title>Extensive microbial diversity within the chicken gut microbiome revealed by metagenomics and culture.</title>
        <authorList>
            <person name="Gilroy R."/>
            <person name="Ravi A."/>
            <person name="Getino M."/>
            <person name="Pursley I."/>
            <person name="Horton D.L."/>
            <person name="Alikhan N.F."/>
            <person name="Baker D."/>
            <person name="Gharbi K."/>
            <person name="Hall N."/>
            <person name="Watson M."/>
            <person name="Adriaenssens E.M."/>
            <person name="Foster-Nyarko E."/>
            <person name="Jarju S."/>
            <person name="Secka A."/>
            <person name="Antonio M."/>
            <person name="Oren A."/>
            <person name="Chaudhuri R.R."/>
            <person name="La Ragione R."/>
            <person name="Hildebrand F."/>
            <person name="Pallen M.J."/>
        </authorList>
    </citation>
    <scope>NUCLEOTIDE SEQUENCE</scope>
    <source>
        <strain evidence="2">17113</strain>
    </source>
</reference>
<name>A0A9D9DEY7_9FIRM</name>
<dbReference type="AlphaFoldDB" id="A0A9D9DEY7"/>
<evidence type="ECO:0000256" key="1">
    <source>
        <dbReference type="SAM" id="Phobius"/>
    </source>
</evidence>
<evidence type="ECO:0000313" key="3">
    <source>
        <dbReference type="Proteomes" id="UP000823634"/>
    </source>
</evidence>
<evidence type="ECO:0000313" key="2">
    <source>
        <dbReference type="EMBL" id="MBO8426011.1"/>
    </source>
</evidence>
<reference evidence="2" key="1">
    <citation type="submission" date="2020-10" db="EMBL/GenBank/DDBJ databases">
        <authorList>
            <person name="Gilroy R."/>
        </authorList>
    </citation>
    <scope>NUCLEOTIDE SEQUENCE</scope>
    <source>
        <strain evidence="2">17113</strain>
    </source>
</reference>
<keyword evidence="1" id="KW-0812">Transmembrane</keyword>
<protein>
    <recommendedName>
        <fullName evidence="4">DUF998 domain-containing protein</fullName>
    </recommendedName>
</protein>
<feature type="transmembrane region" description="Helical" evidence="1">
    <location>
        <begin position="191"/>
        <end position="212"/>
    </location>
</feature>
<comment type="caution">
    <text evidence="2">The sequence shown here is derived from an EMBL/GenBank/DDBJ whole genome shotgun (WGS) entry which is preliminary data.</text>
</comment>
<feature type="transmembrane region" description="Helical" evidence="1">
    <location>
        <begin position="160"/>
        <end position="179"/>
    </location>
</feature>
<accession>A0A9D9DEY7</accession>
<keyword evidence="1" id="KW-1133">Transmembrane helix</keyword>
<proteinExistence type="predicted"/>
<keyword evidence="1" id="KW-0472">Membrane</keyword>
<feature type="transmembrane region" description="Helical" evidence="1">
    <location>
        <begin position="70"/>
        <end position="89"/>
    </location>
</feature>
<organism evidence="2 3">
    <name type="scientific">Candidatus Alloenteromonas pullistercoris</name>
    <dbReference type="NCBI Taxonomy" id="2840785"/>
    <lineage>
        <taxon>Bacteria</taxon>
        <taxon>Bacillati</taxon>
        <taxon>Bacillota</taxon>
        <taxon>Bacillota incertae sedis</taxon>
        <taxon>Candidatus Alloenteromonas</taxon>
    </lineage>
</organism>
<feature type="transmembrane region" description="Helical" evidence="1">
    <location>
        <begin position="127"/>
        <end position="148"/>
    </location>
</feature>
<sequence length="230" mass="25563">MIKFFKSLGISLLGFVSFLLLLLTIPVFYYLLAAFADPLAFNPYKIEMPDGSIAFTGDHTADSYLHTGEAGISLAFVIVVAVFLLIFLLDHQFRKKSSHIGVTVLGSLCLFAFCLTRGIYHVTNEELLNGLTDFLSAALIAAMAVFFVKKSLDGDCVTAYYVIAILAVLSLYLTFVSSYSLLDAFSHDGDIVFWCGYGVTRYFLLVFLLIIWTNFRSDFEPRGIESTLSE</sequence>
<dbReference type="EMBL" id="JADINA010000012">
    <property type="protein sequence ID" value="MBO8426011.1"/>
    <property type="molecule type" value="Genomic_DNA"/>
</dbReference>
<feature type="transmembrane region" description="Helical" evidence="1">
    <location>
        <begin position="12"/>
        <end position="32"/>
    </location>
</feature>
<dbReference type="Proteomes" id="UP000823634">
    <property type="component" value="Unassembled WGS sequence"/>
</dbReference>